<feature type="compositionally biased region" description="Low complexity" evidence="1">
    <location>
        <begin position="219"/>
        <end position="228"/>
    </location>
</feature>
<dbReference type="Pfam" id="PF17667">
    <property type="entry name" value="Pkinase_fungal"/>
    <property type="match status" value="1"/>
</dbReference>
<evidence type="ECO:0000259" key="2">
    <source>
        <dbReference type="Pfam" id="PF17667"/>
    </source>
</evidence>
<evidence type="ECO:0000256" key="1">
    <source>
        <dbReference type="SAM" id="MobiDB-lite"/>
    </source>
</evidence>
<feature type="domain" description="Fungal-type protein kinase" evidence="2">
    <location>
        <begin position="11"/>
        <end position="157"/>
    </location>
</feature>
<dbReference type="EMBL" id="KN819373">
    <property type="protein sequence ID" value="KIJ11755.1"/>
    <property type="molecule type" value="Genomic_DNA"/>
</dbReference>
<evidence type="ECO:0000313" key="3">
    <source>
        <dbReference type="EMBL" id="KIJ11755.1"/>
    </source>
</evidence>
<sequence>MESSELPLAASGTKVNPATEPKLREVVVKDSWIDPLRKFTEGTILAMLNNAGVEGVPQLIHEQQVQADHPTRAKPKFALSTHTLRALLPGAITSNRPYQLRVLSRLITEPKGLSVMFFTSLAELVVAFIDYVLSHRDAFEKASVLHRDISLLNLLIVIWDNINVDRRLDFLDHLPTEAREHLRSKPSSELRPIPEPAASSPLSSPPPKPAAPSPPPKPAASSPLSDPPTQLASTSPILLPAADNTLETINYKSVPVQRSAAPGDGGPGGLEYVALSQLKHDNEIMLSMGGMTRQISLSLVSTQTPCIVP</sequence>
<dbReference type="OrthoDB" id="5569250at2759"/>
<dbReference type="AlphaFoldDB" id="A0A0C9T7W2"/>
<feature type="region of interest" description="Disordered" evidence="1">
    <location>
        <begin position="180"/>
        <end position="234"/>
    </location>
</feature>
<dbReference type="Proteomes" id="UP000053647">
    <property type="component" value="Unassembled WGS sequence"/>
</dbReference>
<organism evidence="3 4">
    <name type="scientific">Paxillus involutus ATCC 200175</name>
    <dbReference type="NCBI Taxonomy" id="664439"/>
    <lineage>
        <taxon>Eukaryota</taxon>
        <taxon>Fungi</taxon>
        <taxon>Dikarya</taxon>
        <taxon>Basidiomycota</taxon>
        <taxon>Agaricomycotina</taxon>
        <taxon>Agaricomycetes</taxon>
        <taxon>Agaricomycetidae</taxon>
        <taxon>Boletales</taxon>
        <taxon>Paxilineae</taxon>
        <taxon>Paxillaceae</taxon>
        <taxon>Paxillus</taxon>
    </lineage>
</organism>
<name>A0A0C9T7W2_PAXIN</name>
<gene>
    <name evidence="3" type="ORF">PAXINDRAFT_15338</name>
</gene>
<keyword evidence="4" id="KW-1185">Reference proteome</keyword>
<accession>A0A0C9T7W2</accession>
<reference evidence="4" key="2">
    <citation type="submission" date="2015-01" db="EMBL/GenBank/DDBJ databases">
        <title>Evolutionary Origins and Diversification of the Mycorrhizal Mutualists.</title>
        <authorList>
            <consortium name="DOE Joint Genome Institute"/>
            <consortium name="Mycorrhizal Genomics Consortium"/>
            <person name="Kohler A."/>
            <person name="Kuo A."/>
            <person name="Nagy L.G."/>
            <person name="Floudas D."/>
            <person name="Copeland A."/>
            <person name="Barry K.W."/>
            <person name="Cichocki N."/>
            <person name="Veneault-Fourrey C."/>
            <person name="LaButti K."/>
            <person name="Lindquist E.A."/>
            <person name="Lipzen A."/>
            <person name="Lundell T."/>
            <person name="Morin E."/>
            <person name="Murat C."/>
            <person name="Riley R."/>
            <person name="Ohm R."/>
            <person name="Sun H."/>
            <person name="Tunlid A."/>
            <person name="Henrissat B."/>
            <person name="Grigoriev I.V."/>
            <person name="Hibbett D.S."/>
            <person name="Martin F."/>
        </authorList>
    </citation>
    <scope>NUCLEOTIDE SEQUENCE [LARGE SCALE GENOMIC DNA]</scope>
    <source>
        <strain evidence="4">ATCC 200175</strain>
    </source>
</reference>
<evidence type="ECO:0000313" key="4">
    <source>
        <dbReference type="Proteomes" id="UP000053647"/>
    </source>
</evidence>
<protein>
    <recommendedName>
        <fullName evidence="2">Fungal-type protein kinase domain-containing protein</fullName>
    </recommendedName>
</protein>
<feature type="compositionally biased region" description="Pro residues" evidence="1">
    <location>
        <begin position="203"/>
        <end position="218"/>
    </location>
</feature>
<proteinExistence type="predicted"/>
<dbReference type="InterPro" id="IPR040976">
    <property type="entry name" value="Pkinase_fungal"/>
</dbReference>
<reference evidence="3 4" key="1">
    <citation type="submission" date="2014-06" db="EMBL/GenBank/DDBJ databases">
        <authorList>
            <consortium name="DOE Joint Genome Institute"/>
            <person name="Kuo A."/>
            <person name="Kohler A."/>
            <person name="Nagy L.G."/>
            <person name="Floudas D."/>
            <person name="Copeland A."/>
            <person name="Barry K.W."/>
            <person name="Cichocki N."/>
            <person name="Veneault-Fourrey C."/>
            <person name="LaButti K."/>
            <person name="Lindquist E.A."/>
            <person name="Lipzen A."/>
            <person name="Lundell T."/>
            <person name="Morin E."/>
            <person name="Murat C."/>
            <person name="Sun H."/>
            <person name="Tunlid A."/>
            <person name="Henrissat B."/>
            <person name="Grigoriev I.V."/>
            <person name="Hibbett D.S."/>
            <person name="Martin F."/>
            <person name="Nordberg H.P."/>
            <person name="Cantor M.N."/>
            <person name="Hua S.X."/>
        </authorList>
    </citation>
    <scope>NUCLEOTIDE SEQUENCE [LARGE SCALE GENOMIC DNA]</scope>
    <source>
        <strain evidence="3 4">ATCC 200175</strain>
    </source>
</reference>
<dbReference type="HOGENOM" id="CLU_900465_0_0_1"/>